<feature type="transmembrane region" description="Helical" evidence="8">
    <location>
        <begin position="249"/>
        <end position="273"/>
    </location>
</feature>
<keyword evidence="11" id="KW-1185">Reference proteome</keyword>
<feature type="transmembrane region" description="Helical" evidence="8">
    <location>
        <begin position="360"/>
        <end position="381"/>
    </location>
</feature>
<comment type="caution">
    <text evidence="8">Lacks conserved residue(s) required for the propagation of feature annotation.</text>
</comment>
<comment type="similarity">
    <text evidence="8">Belongs to the insect chemoreceptor superfamily. Gustatory receptor (GR) family.</text>
</comment>
<reference evidence="10 11" key="1">
    <citation type="submission" date="2023-02" db="EMBL/GenBank/DDBJ databases">
        <title>LHISI_Scaffold_Assembly.</title>
        <authorList>
            <person name="Stuart O.P."/>
            <person name="Cleave R."/>
            <person name="Magrath M.J.L."/>
            <person name="Mikheyev A.S."/>
        </authorList>
    </citation>
    <scope>NUCLEOTIDE SEQUENCE [LARGE SCALE GENOMIC DNA]</scope>
    <source>
        <strain evidence="10">Daus_M_001</strain>
        <tissue evidence="10">Leg muscle</tissue>
    </source>
</reference>
<feature type="compositionally biased region" description="Polar residues" evidence="9">
    <location>
        <begin position="65"/>
        <end position="74"/>
    </location>
</feature>
<comment type="function">
    <text evidence="8">Gustatory receptor which mediates acceptance or avoidance behavior, depending on its substrates.</text>
</comment>
<evidence type="ECO:0000256" key="6">
    <source>
        <dbReference type="ARBA" id="ARBA00023170"/>
    </source>
</evidence>
<name>A0ABQ9ICT3_9NEOP</name>
<feature type="transmembrane region" description="Helical" evidence="8">
    <location>
        <begin position="220"/>
        <end position="243"/>
    </location>
</feature>
<feature type="transmembrane region" description="Helical" evidence="8">
    <location>
        <begin position="387"/>
        <end position="408"/>
    </location>
</feature>
<feature type="transmembrane region" description="Helical" evidence="8">
    <location>
        <begin position="161"/>
        <end position="184"/>
    </location>
</feature>
<feature type="region of interest" description="Disordered" evidence="9">
    <location>
        <begin position="56"/>
        <end position="76"/>
    </location>
</feature>
<feature type="region of interest" description="Disordered" evidence="9">
    <location>
        <begin position="567"/>
        <end position="670"/>
    </location>
</feature>
<keyword evidence="6 8" id="KW-0675">Receptor</keyword>
<evidence type="ECO:0000256" key="8">
    <source>
        <dbReference type="RuleBase" id="RU363108"/>
    </source>
</evidence>
<feature type="compositionally biased region" description="Basic and acidic residues" evidence="9">
    <location>
        <begin position="660"/>
        <end position="670"/>
    </location>
</feature>
<evidence type="ECO:0000256" key="9">
    <source>
        <dbReference type="SAM" id="MobiDB-lite"/>
    </source>
</evidence>
<evidence type="ECO:0000313" key="11">
    <source>
        <dbReference type="Proteomes" id="UP001159363"/>
    </source>
</evidence>
<keyword evidence="3 8" id="KW-0812">Transmembrane</keyword>
<evidence type="ECO:0000256" key="7">
    <source>
        <dbReference type="ARBA" id="ARBA00023224"/>
    </source>
</evidence>
<accession>A0ABQ9ICT3</accession>
<keyword evidence="5 8" id="KW-0472">Membrane</keyword>
<evidence type="ECO:0000256" key="1">
    <source>
        <dbReference type="ARBA" id="ARBA00004651"/>
    </source>
</evidence>
<dbReference type="PANTHER" id="PTHR21143:SF133">
    <property type="entry name" value="GUSTATORY AND PHEROMONE RECEPTOR 32A-RELATED"/>
    <property type="match status" value="1"/>
</dbReference>
<dbReference type="InterPro" id="IPR013604">
    <property type="entry name" value="7TM_chemorcpt"/>
</dbReference>
<keyword evidence="4 8" id="KW-1133">Transmembrane helix</keyword>
<feature type="transmembrane region" description="Helical" evidence="8">
    <location>
        <begin position="126"/>
        <end position="149"/>
    </location>
</feature>
<keyword evidence="2 8" id="KW-1003">Cell membrane</keyword>
<gene>
    <name evidence="10" type="ORF">PR048_006618</name>
</gene>
<proteinExistence type="inferred from homology"/>
<evidence type="ECO:0000256" key="5">
    <source>
        <dbReference type="ARBA" id="ARBA00023136"/>
    </source>
</evidence>
<evidence type="ECO:0000256" key="2">
    <source>
        <dbReference type="ARBA" id="ARBA00022475"/>
    </source>
</evidence>
<keyword evidence="7 8" id="KW-0807">Transducer</keyword>
<comment type="subcellular location">
    <subcellularLocation>
        <location evidence="1 8">Cell membrane</location>
        <topology evidence="1 8">Multi-pass membrane protein</topology>
    </subcellularLocation>
</comment>
<sequence length="670" mass="75832">MEYEVELTTRKQLLSNDVRKRCKQFVYSPRKCLMAPGRPNRFSSRRKRIQVVQESSLRVDEYPQGSPQQPQDTSIPPIEAKGVGFIRCLEPTAAVSQVVGLGTFRITMAIQDGGIHRPFLKRSVGVTIYTFTLVTAVLIIIVIFIYMFVNDKVVSIWEIFSLVRILLVINVTITILTGAIGVLLNNKVRQEMLERFVAVDEILLEKASECYMKWARSTKLLLTFAYAMVIMIFAIIKSISNGIANDPGNWLWCAEDLMILTMVANYTNIILLLRQRFIFLNTKLREVCYNRQLSCNTMFTGRRIFRDNNEICVSRMHFNRGINLSENEHRSRDNDITPPHFTCLLKISSLRIAFSDLYKIASLINSAYGVLVLYSFFLAYVHSREAISIGFMWGVINIIQAVVIISACSATVQAAKKTAGIVQHLLLETGIDEDARVQLKEFHDQIESTELEFTAAGFFTPSMASSIRSYILVLLQINPPARHVCDYLILIANTRDYLRQLATTCYNLQIPVTTCDYLRLLATTGDNLRQPTTTRHSPGFPHVGIVPDDSAGRRVFSEISRFPHPLIQAPNHTNLNRNNRLSRPRCLEPPKSLHSSASGEAGGQRRAKFRRGNGQEGPRVLRTRAYLAPQRLDPGAGSTAWFRDQPRLNAPYPEIPSTPLDKESYESSMD</sequence>
<evidence type="ECO:0000256" key="3">
    <source>
        <dbReference type="ARBA" id="ARBA00022692"/>
    </source>
</evidence>
<dbReference type="PANTHER" id="PTHR21143">
    <property type="entry name" value="INVERTEBRATE GUSTATORY RECEPTOR"/>
    <property type="match status" value="1"/>
</dbReference>
<dbReference type="EMBL" id="JARBHB010000002">
    <property type="protein sequence ID" value="KAJ8894010.1"/>
    <property type="molecule type" value="Genomic_DNA"/>
</dbReference>
<dbReference type="Proteomes" id="UP001159363">
    <property type="component" value="Chromosome 2"/>
</dbReference>
<protein>
    <recommendedName>
        <fullName evidence="8">Gustatory receptor</fullName>
    </recommendedName>
</protein>
<organism evidence="10 11">
    <name type="scientific">Dryococelus australis</name>
    <dbReference type="NCBI Taxonomy" id="614101"/>
    <lineage>
        <taxon>Eukaryota</taxon>
        <taxon>Metazoa</taxon>
        <taxon>Ecdysozoa</taxon>
        <taxon>Arthropoda</taxon>
        <taxon>Hexapoda</taxon>
        <taxon>Insecta</taxon>
        <taxon>Pterygota</taxon>
        <taxon>Neoptera</taxon>
        <taxon>Polyneoptera</taxon>
        <taxon>Phasmatodea</taxon>
        <taxon>Verophasmatodea</taxon>
        <taxon>Anareolatae</taxon>
        <taxon>Phasmatidae</taxon>
        <taxon>Eurycanthinae</taxon>
        <taxon>Dryococelus</taxon>
    </lineage>
</organism>
<evidence type="ECO:0000256" key="4">
    <source>
        <dbReference type="ARBA" id="ARBA00022989"/>
    </source>
</evidence>
<dbReference type="Pfam" id="PF08395">
    <property type="entry name" value="7tm_7"/>
    <property type="match status" value="1"/>
</dbReference>
<comment type="caution">
    <text evidence="10">The sequence shown here is derived from an EMBL/GenBank/DDBJ whole genome shotgun (WGS) entry which is preliminary data.</text>
</comment>
<evidence type="ECO:0000313" key="10">
    <source>
        <dbReference type="EMBL" id="KAJ8894010.1"/>
    </source>
</evidence>